<evidence type="ECO:0000256" key="4">
    <source>
        <dbReference type="ARBA" id="ARBA00022692"/>
    </source>
</evidence>
<evidence type="ECO:0000256" key="1">
    <source>
        <dbReference type="ARBA" id="ARBA00004651"/>
    </source>
</evidence>
<feature type="transmembrane region" description="Helical" evidence="7">
    <location>
        <begin position="85"/>
        <end position="106"/>
    </location>
</feature>
<proteinExistence type="predicted"/>
<feature type="transmembrane region" description="Helical" evidence="7">
    <location>
        <begin position="403"/>
        <end position="429"/>
    </location>
</feature>
<feature type="transmembrane region" description="Helical" evidence="7">
    <location>
        <begin position="347"/>
        <end position="369"/>
    </location>
</feature>
<evidence type="ECO:0000256" key="6">
    <source>
        <dbReference type="ARBA" id="ARBA00023136"/>
    </source>
</evidence>
<dbReference type="Gene3D" id="1.20.1250.20">
    <property type="entry name" value="MFS general substrate transporter like domains"/>
    <property type="match status" value="1"/>
</dbReference>
<dbReference type="PANTHER" id="PTHR23513:SF9">
    <property type="entry name" value="ENTEROBACTIN EXPORTER ENTS"/>
    <property type="match status" value="1"/>
</dbReference>
<keyword evidence="2" id="KW-0813">Transport</keyword>
<feature type="transmembrane region" description="Helical" evidence="7">
    <location>
        <begin position="259"/>
        <end position="283"/>
    </location>
</feature>
<dbReference type="Proteomes" id="UP000027583">
    <property type="component" value="Unassembled WGS sequence"/>
</dbReference>
<evidence type="ECO:0000256" key="5">
    <source>
        <dbReference type="ARBA" id="ARBA00022989"/>
    </source>
</evidence>
<reference evidence="8 9" key="1">
    <citation type="journal article" date="2014" name="Genome Biol. Evol.">
        <title>Acetic acid bacteria genomes reveal functional traits for adaptation to life in insect guts.</title>
        <authorList>
            <person name="Chouaia B."/>
            <person name="Gaiarsa S."/>
            <person name="Crotti E."/>
            <person name="Comandatore F."/>
            <person name="Degli Esposti M."/>
            <person name="Ricci I."/>
            <person name="Alma A."/>
            <person name="Favia G."/>
            <person name="Bandi C."/>
            <person name="Daffonchio D."/>
        </authorList>
    </citation>
    <scope>NUCLEOTIDE SEQUENCE [LARGE SCALE GENOMIC DNA]</scope>
    <source>
        <strain evidence="8 9">SF2.1</strain>
    </source>
</reference>
<evidence type="ECO:0000313" key="8">
    <source>
        <dbReference type="EMBL" id="CDG39188.1"/>
    </source>
</evidence>
<keyword evidence="4 7" id="KW-0812">Transmembrane</keyword>
<sequence>MGQKPARRCAADFHTQHCWIAGAVYSDYAMPEPLSPDASPPPPSDALRDIIGLKPFLASRTLSALSAQVLAVAVAWQTYALTHSVTALGLIGLAQFLPMLALVFISGHVADRYNRKRIVQICQAIEVCGALLMAFATMTGQLAPWALYALVACFGALRSFEGPCQQTFLPSIATPAQFPRAAALSSSLFQTASIIGPSLGGLLYGMGADFCYLTCACGFAIALVSTSLLRLKPYVGNRSPMSLESLFGGIAFLKRRRDLLGAISLDLFAVLLGGATAMLPVYADDILHLGPIGLGILRASPAVGALMGSLVLARYPLRSYAGPIMFASVGIFGIATIVFGVSHSLTLSVLSLAVLGAADVVSVVVRGALTQLATPDGMRGRVSAVNMLFIGSSNQLGEFESGMLATAIGTEAAVVAGGIGTLVVAGLWIRMFPRLWALDRLDTITPDET</sequence>
<dbReference type="PANTHER" id="PTHR23513">
    <property type="entry name" value="INTEGRAL MEMBRANE EFFLUX PROTEIN-RELATED"/>
    <property type="match status" value="1"/>
</dbReference>
<dbReference type="GO" id="GO:0005886">
    <property type="term" value="C:plasma membrane"/>
    <property type="evidence" value="ECO:0007669"/>
    <property type="project" value="UniProtKB-SubCell"/>
</dbReference>
<evidence type="ECO:0000256" key="2">
    <source>
        <dbReference type="ARBA" id="ARBA00022448"/>
    </source>
</evidence>
<keyword evidence="6 7" id="KW-0472">Membrane</keyword>
<keyword evidence="5 7" id="KW-1133">Transmembrane helix</keyword>
<comment type="subcellular location">
    <subcellularLocation>
        <location evidence="1">Cell membrane</location>
        <topology evidence="1">Multi-pass membrane protein</topology>
    </subcellularLocation>
</comment>
<protein>
    <submittedName>
        <fullName evidence="8">MFS general substrate transporter</fullName>
    </submittedName>
</protein>
<dbReference type="InterPro" id="IPR010290">
    <property type="entry name" value="TM_effector"/>
</dbReference>
<dbReference type="EMBL" id="CBLX010000009">
    <property type="protein sequence ID" value="CDG39188.1"/>
    <property type="molecule type" value="Genomic_DNA"/>
</dbReference>
<evidence type="ECO:0000256" key="3">
    <source>
        <dbReference type="ARBA" id="ARBA00022475"/>
    </source>
</evidence>
<dbReference type="Pfam" id="PF05977">
    <property type="entry name" value="MFS_3"/>
    <property type="match status" value="1"/>
</dbReference>
<evidence type="ECO:0000256" key="7">
    <source>
        <dbReference type="SAM" id="Phobius"/>
    </source>
</evidence>
<gene>
    <name evidence="8" type="ORF">ASAP_1143</name>
</gene>
<keyword evidence="3" id="KW-1003">Cell membrane</keyword>
<name>A0A060QEV3_9PROT</name>
<dbReference type="eggNOG" id="COG0477">
    <property type="taxonomic scope" value="Bacteria"/>
</dbReference>
<feature type="transmembrane region" description="Helical" evidence="7">
    <location>
        <begin position="289"/>
        <end position="313"/>
    </location>
</feature>
<dbReference type="InterPro" id="IPR036259">
    <property type="entry name" value="MFS_trans_sf"/>
</dbReference>
<reference evidence="8 9" key="2">
    <citation type="journal article" date="2014" name="PLoS ONE">
        <title>Evolution of mitochondria reconstructed from the energy metabolism of living bacteria.</title>
        <authorList>
            <person name="Degli Esposti M."/>
            <person name="Chouaia B."/>
            <person name="Comandatore F."/>
            <person name="Crotti E."/>
            <person name="Sassera D."/>
            <person name="Lievens P.M."/>
            <person name="Daffonchio D."/>
            <person name="Bandi C."/>
        </authorList>
    </citation>
    <scope>NUCLEOTIDE SEQUENCE [LARGE SCALE GENOMIC DNA]</scope>
    <source>
        <strain evidence="8 9">SF2.1</strain>
    </source>
</reference>
<evidence type="ECO:0000313" key="9">
    <source>
        <dbReference type="Proteomes" id="UP000027583"/>
    </source>
</evidence>
<accession>A0A060QEV3</accession>
<feature type="transmembrane region" description="Helical" evidence="7">
    <location>
        <begin position="320"/>
        <end position="341"/>
    </location>
</feature>
<dbReference type="AlphaFoldDB" id="A0A060QEV3"/>
<dbReference type="CDD" id="cd06173">
    <property type="entry name" value="MFS_MefA_like"/>
    <property type="match status" value="1"/>
</dbReference>
<comment type="caution">
    <text evidence="8">The sequence shown here is derived from an EMBL/GenBank/DDBJ whole genome shotgun (WGS) entry which is preliminary data.</text>
</comment>
<feature type="transmembrane region" description="Helical" evidence="7">
    <location>
        <begin position="57"/>
        <end position="79"/>
    </location>
</feature>
<feature type="transmembrane region" description="Helical" evidence="7">
    <location>
        <begin position="210"/>
        <end position="231"/>
    </location>
</feature>
<organism evidence="8 9">
    <name type="scientific">Asaia bogorensis</name>
    <dbReference type="NCBI Taxonomy" id="91915"/>
    <lineage>
        <taxon>Bacteria</taxon>
        <taxon>Pseudomonadati</taxon>
        <taxon>Pseudomonadota</taxon>
        <taxon>Alphaproteobacteria</taxon>
        <taxon>Acetobacterales</taxon>
        <taxon>Acetobacteraceae</taxon>
        <taxon>Asaia</taxon>
    </lineage>
</organism>
<dbReference type="SUPFAM" id="SSF103473">
    <property type="entry name" value="MFS general substrate transporter"/>
    <property type="match status" value="1"/>
</dbReference>